<dbReference type="Gene3D" id="3.30.70.270">
    <property type="match status" value="1"/>
</dbReference>
<dbReference type="RefSeq" id="WP_171416716.1">
    <property type="nucleotide sequence ID" value="NZ_JABFOR010000011.1"/>
</dbReference>
<dbReference type="PANTHER" id="PTHR44757">
    <property type="entry name" value="DIGUANYLATE CYCLASE DGCP"/>
    <property type="match status" value="1"/>
</dbReference>
<dbReference type="Gene3D" id="6.10.340.10">
    <property type="match status" value="1"/>
</dbReference>
<dbReference type="InterPro" id="IPR043128">
    <property type="entry name" value="Rev_trsase/Diguanyl_cyclase"/>
</dbReference>
<evidence type="ECO:0000259" key="3">
    <source>
        <dbReference type="PROSITE" id="PS50887"/>
    </source>
</evidence>
<dbReference type="Pfam" id="PF00563">
    <property type="entry name" value="EAL"/>
    <property type="match status" value="1"/>
</dbReference>
<dbReference type="InterPro" id="IPR029787">
    <property type="entry name" value="Nucleotide_cyclase"/>
</dbReference>
<feature type="transmembrane region" description="Helical" evidence="1">
    <location>
        <begin position="136"/>
        <end position="156"/>
    </location>
</feature>
<protein>
    <submittedName>
        <fullName evidence="4">EAL domain-containing protein</fullName>
    </submittedName>
</protein>
<dbReference type="AlphaFoldDB" id="A0AAP7DJ23"/>
<dbReference type="SUPFAM" id="SSF141868">
    <property type="entry name" value="EAL domain-like"/>
    <property type="match status" value="1"/>
</dbReference>
<feature type="transmembrane region" description="Helical" evidence="1">
    <location>
        <begin position="372"/>
        <end position="394"/>
    </location>
</feature>
<dbReference type="Proteomes" id="UP000552038">
    <property type="component" value="Unassembled WGS sequence"/>
</dbReference>
<dbReference type="Pfam" id="PF00990">
    <property type="entry name" value="GGDEF"/>
    <property type="match status" value="1"/>
</dbReference>
<feature type="domain" description="GGDEF" evidence="3">
    <location>
        <begin position="503"/>
        <end position="638"/>
    </location>
</feature>
<dbReference type="CDD" id="cd01949">
    <property type="entry name" value="GGDEF"/>
    <property type="match status" value="1"/>
</dbReference>
<gene>
    <name evidence="4" type="ORF">HMI46_11440</name>
</gene>
<feature type="domain" description="EAL" evidence="2">
    <location>
        <begin position="647"/>
        <end position="900"/>
    </location>
</feature>
<dbReference type="EMBL" id="JABFOR010000011">
    <property type="protein sequence ID" value="NOJ71169.1"/>
    <property type="molecule type" value="Genomic_DNA"/>
</dbReference>
<dbReference type="Gene3D" id="3.20.20.450">
    <property type="entry name" value="EAL domain"/>
    <property type="match status" value="1"/>
</dbReference>
<dbReference type="SUPFAM" id="SSF55073">
    <property type="entry name" value="Nucleotide cyclase"/>
    <property type="match status" value="1"/>
</dbReference>
<feature type="transmembrane region" description="Helical" evidence="1">
    <location>
        <begin position="176"/>
        <end position="195"/>
    </location>
</feature>
<dbReference type="PROSITE" id="PS50883">
    <property type="entry name" value="EAL"/>
    <property type="match status" value="1"/>
</dbReference>
<dbReference type="InterPro" id="IPR000160">
    <property type="entry name" value="GGDEF_dom"/>
</dbReference>
<dbReference type="InterPro" id="IPR001633">
    <property type="entry name" value="EAL_dom"/>
</dbReference>
<keyword evidence="1" id="KW-0472">Membrane</keyword>
<dbReference type="SMART" id="SM00052">
    <property type="entry name" value="EAL"/>
    <property type="match status" value="1"/>
</dbReference>
<evidence type="ECO:0000256" key="1">
    <source>
        <dbReference type="SAM" id="Phobius"/>
    </source>
</evidence>
<dbReference type="SMART" id="SM00267">
    <property type="entry name" value="GGDEF"/>
    <property type="match status" value="1"/>
</dbReference>
<feature type="transmembrane region" description="Helical" evidence="1">
    <location>
        <begin position="47"/>
        <end position="71"/>
    </location>
</feature>
<keyword evidence="1" id="KW-1133">Transmembrane helix</keyword>
<evidence type="ECO:0000313" key="5">
    <source>
        <dbReference type="Proteomes" id="UP000552038"/>
    </source>
</evidence>
<dbReference type="InterPro" id="IPR035919">
    <property type="entry name" value="EAL_sf"/>
</dbReference>
<dbReference type="InterPro" id="IPR052155">
    <property type="entry name" value="Biofilm_reg_signaling"/>
</dbReference>
<keyword evidence="1" id="KW-0812">Transmembrane</keyword>
<proteinExistence type="predicted"/>
<sequence>MSRTLHPLASLRTSMLFVILTVLTAVFSVIGLEFSYGAEFMLCGATLLIMLVLYGSHWAAIMALIVGLGFYFSGNGSFILLLIGLEMILVGYMYERKRGLLLLWDSLFWFGIGAPLAVMLFYLQTNEFNAEALLQYFMFAMSGLLNALIADVVVTYMPWKRLMPDLRTKSVYLNQLLMHLSVAIVFIPFLLNMLIDSRDMQRDIERDSITRIELQTAQITDTLLGMGKKERQGINLGSIMETGKLRDNLKLHSQNGLLKLAAYNKRGQLVASSDEVWFERNGGYVGDNVPNKSHVRVPANHSQMRTDAYGVRSSFSRILPPDRNYDYGTRRWNDGYYVLEDRLTDHPIAKVVGFIPISYFLQTTIDVYLRKFLMLFMVCLLATGVSLAVSRFIVRSLGDLEKATAGMHHRLLKDISVKWPCIRIGEIRSLALNFRAMGDRLTEVFKELLRMNEKLLDQTKMLELSEERLQHIAYYDTLTQLPNRHFFTMNVERALEAAENKASSLALMFIDIDRFKHINDSLGHNVGDMLLVQVAQRLSDCLSKLSGRHLSSRYGGDEFIIMLEDSSREEISAVANRILHRLRESFHVQSHELFVSASIGVSLYPDNGHAYTDLLKQADTAMYAAKDGGGHSVVFYDELQPQLHPERMFMETRLYKALQRREMLLHYQPIVDVSGEVTGAEVLLRWFPEEGGFISPAQFIPVAEETGLIVPIGEWVLRTACMQYRMWMDAGMPSFQLSINVSLRQLLAQDFVSTIDRIIRDYELNPSDLILEITEGYMSKSIEQVNVVLSNLKRRGVQIGIDDFGTGYSSLHRLRTLPVHVLKIDRSFVRHLFADKVNASIVQAIIQLGDSMNLKVTAEGIETSQELDQLIALGCKQFQGYYISPPLAADEFAARFPDFSSQLRSRSDSIAAYGG</sequence>
<accession>A0AAP7DJ23</accession>
<dbReference type="CDD" id="cd01948">
    <property type="entry name" value="EAL"/>
    <property type="match status" value="1"/>
</dbReference>
<evidence type="ECO:0000313" key="4">
    <source>
        <dbReference type="EMBL" id="NOJ71169.1"/>
    </source>
</evidence>
<dbReference type="FunFam" id="3.30.70.270:FF:000001">
    <property type="entry name" value="Diguanylate cyclase domain protein"/>
    <property type="match status" value="1"/>
</dbReference>
<organism evidence="4 5">
    <name type="scientific">Paenibacillus alvei</name>
    <name type="common">Bacillus alvei</name>
    <dbReference type="NCBI Taxonomy" id="44250"/>
    <lineage>
        <taxon>Bacteria</taxon>
        <taxon>Bacillati</taxon>
        <taxon>Bacillota</taxon>
        <taxon>Bacilli</taxon>
        <taxon>Bacillales</taxon>
        <taxon>Paenibacillaceae</taxon>
        <taxon>Paenibacillus</taxon>
    </lineage>
</organism>
<dbReference type="PROSITE" id="PS50887">
    <property type="entry name" value="GGDEF"/>
    <property type="match status" value="1"/>
</dbReference>
<feature type="transmembrane region" description="Helical" evidence="1">
    <location>
        <begin position="106"/>
        <end position="124"/>
    </location>
</feature>
<feature type="transmembrane region" description="Helical" evidence="1">
    <location>
        <begin position="78"/>
        <end position="94"/>
    </location>
</feature>
<evidence type="ECO:0000259" key="2">
    <source>
        <dbReference type="PROSITE" id="PS50883"/>
    </source>
</evidence>
<dbReference type="PANTHER" id="PTHR44757:SF2">
    <property type="entry name" value="BIOFILM ARCHITECTURE MAINTENANCE PROTEIN MBAA"/>
    <property type="match status" value="1"/>
</dbReference>
<reference evidence="4 5" key="1">
    <citation type="submission" date="2020-05" db="EMBL/GenBank/DDBJ databases">
        <title>Whole genome sequencing and identification of novel metabolites from Paenibacillus alvei strain JR949.</title>
        <authorList>
            <person name="Rajendhran J."/>
            <person name="Sree Pranav P."/>
            <person name="Mahalakshmi B."/>
            <person name="Karthikeyan R."/>
        </authorList>
    </citation>
    <scope>NUCLEOTIDE SEQUENCE [LARGE SCALE GENOMIC DNA]</scope>
    <source>
        <strain evidence="4 5">JR949</strain>
    </source>
</reference>
<comment type="caution">
    <text evidence="4">The sequence shown here is derived from an EMBL/GenBank/DDBJ whole genome shotgun (WGS) entry which is preliminary data.</text>
</comment>
<dbReference type="NCBIfam" id="TIGR00254">
    <property type="entry name" value="GGDEF"/>
    <property type="match status" value="1"/>
</dbReference>
<name>A0AAP7DJ23_PAEAL</name>